<evidence type="ECO:0000256" key="4">
    <source>
        <dbReference type="ARBA" id="ARBA00022989"/>
    </source>
</evidence>
<evidence type="ECO:0000259" key="7">
    <source>
        <dbReference type="Pfam" id="PF01292"/>
    </source>
</evidence>
<evidence type="ECO:0000256" key="2">
    <source>
        <dbReference type="ARBA" id="ARBA00022475"/>
    </source>
</evidence>
<dbReference type="RefSeq" id="WP_144872439.1">
    <property type="nucleotide sequence ID" value="NZ_LR213985.1"/>
</dbReference>
<dbReference type="InterPro" id="IPR016174">
    <property type="entry name" value="Di-haem_cyt_TM"/>
</dbReference>
<evidence type="ECO:0000313" key="8">
    <source>
        <dbReference type="EMBL" id="VEP14123.1"/>
    </source>
</evidence>
<evidence type="ECO:0000256" key="1">
    <source>
        <dbReference type="ARBA" id="ARBA00004651"/>
    </source>
</evidence>
<evidence type="ECO:0000256" key="3">
    <source>
        <dbReference type="ARBA" id="ARBA00022692"/>
    </source>
</evidence>
<keyword evidence="2" id="KW-1003">Cell membrane</keyword>
<dbReference type="SUPFAM" id="SSF81342">
    <property type="entry name" value="Transmembrane di-heme cytochromes"/>
    <property type="match status" value="1"/>
</dbReference>
<keyword evidence="4 6" id="KW-1133">Transmembrane helix</keyword>
<feature type="domain" description="Cytochrome b561 bacterial/Ni-hydrogenase" evidence="7">
    <location>
        <begin position="11"/>
        <end position="177"/>
    </location>
</feature>
<keyword evidence="9" id="KW-1185">Reference proteome</keyword>
<feature type="transmembrane region" description="Helical" evidence="6">
    <location>
        <begin position="12"/>
        <end position="36"/>
    </location>
</feature>
<feature type="transmembrane region" description="Helical" evidence="6">
    <location>
        <begin position="99"/>
        <end position="122"/>
    </location>
</feature>
<keyword evidence="5 6" id="KW-0472">Membrane</keyword>
<organism evidence="8 9">
    <name type="scientific">Hyella patelloides LEGE 07179</name>
    <dbReference type="NCBI Taxonomy" id="945734"/>
    <lineage>
        <taxon>Bacteria</taxon>
        <taxon>Bacillati</taxon>
        <taxon>Cyanobacteriota</taxon>
        <taxon>Cyanophyceae</taxon>
        <taxon>Pleurocapsales</taxon>
        <taxon>Hyellaceae</taxon>
        <taxon>Hyella</taxon>
    </lineage>
</organism>
<dbReference type="EMBL" id="CAACVJ010000160">
    <property type="protein sequence ID" value="VEP14123.1"/>
    <property type="molecule type" value="Genomic_DNA"/>
</dbReference>
<dbReference type="Pfam" id="PF01292">
    <property type="entry name" value="Ni_hydr_CYTB"/>
    <property type="match status" value="1"/>
</dbReference>
<dbReference type="GO" id="GO:0022904">
    <property type="term" value="P:respiratory electron transport chain"/>
    <property type="evidence" value="ECO:0007669"/>
    <property type="project" value="InterPro"/>
</dbReference>
<proteinExistence type="predicted"/>
<dbReference type="Proteomes" id="UP000320055">
    <property type="component" value="Unassembled WGS sequence"/>
</dbReference>
<keyword evidence="3 6" id="KW-0812">Transmembrane</keyword>
<gene>
    <name evidence="8" type="ORF">H1P_2420005</name>
</gene>
<evidence type="ECO:0000256" key="5">
    <source>
        <dbReference type="ARBA" id="ARBA00023136"/>
    </source>
</evidence>
<dbReference type="InterPro" id="IPR011577">
    <property type="entry name" value="Cyt_b561_bac/Ni-Hgenase"/>
</dbReference>
<evidence type="ECO:0000313" key="9">
    <source>
        <dbReference type="Proteomes" id="UP000320055"/>
    </source>
</evidence>
<reference evidence="8 9" key="1">
    <citation type="submission" date="2019-01" db="EMBL/GenBank/DDBJ databases">
        <authorList>
            <person name="Brito A."/>
        </authorList>
    </citation>
    <scope>NUCLEOTIDE SEQUENCE [LARGE SCALE GENOMIC DNA]</scope>
    <source>
        <strain evidence="8">1</strain>
    </source>
</reference>
<dbReference type="GO" id="GO:0005886">
    <property type="term" value="C:plasma membrane"/>
    <property type="evidence" value="ECO:0007669"/>
    <property type="project" value="UniProtKB-SubCell"/>
</dbReference>
<protein>
    <recommendedName>
        <fullName evidence="7">Cytochrome b561 bacterial/Ni-hydrogenase domain-containing protein</fullName>
    </recommendedName>
</protein>
<comment type="subcellular location">
    <subcellularLocation>
        <location evidence="1">Cell membrane</location>
        <topology evidence="1">Multi-pass membrane protein</topology>
    </subcellularLocation>
</comment>
<name>A0A563VRT7_9CYAN</name>
<dbReference type="AlphaFoldDB" id="A0A563VRT7"/>
<feature type="transmembrane region" description="Helical" evidence="6">
    <location>
        <begin position="214"/>
        <end position="235"/>
    </location>
</feature>
<feature type="transmembrane region" description="Helical" evidence="6">
    <location>
        <begin position="56"/>
        <end position="78"/>
    </location>
</feature>
<dbReference type="OrthoDB" id="457436at2"/>
<dbReference type="GO" id="GO:0009055">
    <property type="term" value="F:electron transfer activity"/>
    <property type="evidence" value="ECO:0007669"/>
    <property type="project" value="InterPro"/>
</dbReference>
<evidence type="ECO:0000256" key="6">
    <source>
        <dbReference type="SAM" id="Phobius"/>
    </source>
</evidence>
<sequence length="240" mass="28040">MSGKFSQPYQPFLLRILHGLTGLFAILAIITAFWTYDTYDGRWGRIFLPQFPEIEGIHGTFGLWTLLIFPLFVIYAFNRGQRRLIQSNSLAKLTQLGKPIWWYTWHRLVNTVSILALTFAVFSGKMMDEKWLPKGELNHFWYYAHLISWLILVIAIALHLLMSIKVGGMPLILSMLNWQFRSQDSPVLWSEHFSNWRNNFGMTTVKQWLSSFSLLKIIEISVLITIVLAWVISLIKEIKF</sequence>
<feature type="transmembrane region" description="Helical" evidence="6">
    <location>
        <begin position="142"/>
        <end position="162"/>
    </location>
</feature>
<accession>A0A563VRT7</accession>